<reference evidence="2 3" key="1">
    <citation type="submission" date="2020-06" db="EMBL/GenBank/DDBJ databases">
        <authorList>
            <consortium name="Wellcome Sanger Institute Data Sharing"/>
        </authorList>
    </citation>
    <scope>NUCLEOTIDE SEQUENCE [LARGE SCALE GENOMIC DNA]</scope>
</reference>
<accession>A0AAY4CHK5</accession>
<dbReference type="PANTHER" id="PTHR11106">
    <property type="entry name" value="GANGLIOSIDE INDUCED DIFFERENTIATION ASSOCIATED PROTEIN 2-RELATED"/>
    <property type="match status" value="1"/>
</dbReference>
<feature type="domain" description="Macro" evidence="1">
    <location>
        <begin position="150"/>
        <end position="331"/>
    </location>
</feature>
<evidence type="ECO:0000259" key="1">
    <source>
        <dbReference type="PROSITE" id="PS51154"/>
    </source>
</evidence>
<protein>
    <recommendedName>
        <fullName evidence="1">Macro domain-containing protein</fullName>
    </recommendedName>
</protein>
<dbReference type="Proteomes" id="UP000694580">
    <property type="component" value="Chromosome 18"/>
</dbReference>
<dbReference type="PROSITE" id="PS51154">
    <property type="entry name" value="MACRO"/>
    <property type="match status" value="1"/>
</dbReference>
<dbReference type="Gene3D" id="3.40.220.10">
    <property type="entry name" value="Leucine Aminopeptidase, subunit E, domain 1"/>
    <property type="match status" value="1"/>
</dbReference>
<gene>
    <name evidence="2" type="primary">MACROD1</name>
</gene>
<proteinExistence type="predicted"/>
<sequence length="341" mass="36950">MMAFKMSKLARRFQGSGRCAVFSLGAASPSAADPVCAAARRACNPVSTPGRWGVNVARRLGAVHGAASPRQRRLRFAATAAVVAASLHAGGLVAMSDRAVSLDSDAGDWQRAKKTLLTSSQQERRKMYRTDFLSLEQIPVWTHSGDLAGQPHYKDNDALSQKISLYRGDITKLEIDAIVNAANSSLLGGGGVDGAIHRGAGPLLKKECSTLGGCETGEAKITGAYGLPAKYVIHTVGPIAHGPVREKERKDLRDCYYNSLKTAVENQCRTVAFPCVSTGVYGYPPEQAVDVALSTVREYLDEHHAQLDRIIFCVFLKSDEELYKKNLPLYFPQSEFLLNHA</sequence>
<dbReference type="CDD" id="cd02908">
    <property type="entry name" value="Macro_OAADPr_deacetylase"/>
    <property type="match status" value="1"/>
</dbReference>
<reference evidence="2" key="3">
    <citation type="submission" date="2025-09" db="UniProtKB">
        <authorList>
            <consortium name="Ensembl"/>
        </authorList>
    </citation>
    <scope>IDENTIFICATION</scope>
</reference>
<keyword evidence="3" id="KW-1185">Reference proteome</keyword>
<dbReference type="GO" id="GO:0005654">
    <property type="term" value="C:nucleoplasm"/>
    <property type="evidence" value="ECO:0007669"/>
    <property type="project" value="TreeGrafter"/>
</dbReference>
<dbReference type="Ensembl" id="ENSDCDT00010040469.1">
    <property type="protein sequence ID" value="ENSDCDP00010032617.1"/>
    <property type="gene ID" value="ENSDCDG00010020884.1"/>
</dbReference>
<dbReference type="InterPro" id="IPR043472">
    <property type="entry name" value="Macro_dom-like"/>
</dbReference>
<dbReference type="GO" id="GO:0042278">
    <property type="term" value="P:purine nucleoside metabolic process"/>
    <property type="evidence" value="ECO:0007669"/>
    <property type="project" value="TreeGrafter"/>
</dbReference>
<dbReference type="SMART" id="SM00506">
    <property type="entry name" value="A1pp"/>
    <property type="match status" value="1"/>
</dbReference>
<organism evidence="2 3">
    <name type="scientific">Denticeps clupeoides</name>
    <name type="common">denticle herring</name>
    <dbReference type="NCBI Taxonomy" id="299321"/>
    <lineage>
        <taxon>Eukaryota</taxon>
        <taxon>Metazoa</taxon>
        <taxon>Chordata</taxon>
        <taxon>Craniata</taxon>
        <taxon>Vertebrata</taxon>
        <taxon>Euteleostomi</taxon>
        <taxon>Actinopterygii</taxon>
        <taxon>Neopterygii</taxon>
        <taxon>Teleostei</taxon>
        <taxon>Clupei</taxon>
        <taxon>Clupeiformes</taxon>
        <taxon>Denticipitoidei</taxon>
        <taxon>Denticipitidae</taxon>
        <taxon>Denticeps</taxon>
    </lineage>
</organism>
<evidence type="ECO:0000313" key="2">
    <source>
        <dbReference type="Ensembl" id="ENSDCDP00010032617.1"/>
    </source>
</evidence>
<name>A0AAY4CHK5_9TELE</name>
<dbReference type="SUPFAM" id="SSF52949">
    <property type="entry name" value="Macro domain-like"/>
    <property type="match status" value="1"/>
</dbReference>
<dbReference type="GO" id="GO:0140291">
    <property type="term" value="P:peptidyl-glutamate ADP-deribosylation"/>
    <property type="evidence" value="ECO:0007669"/>
    <property type="project" value="TreeGrafter"/>
</dbReference>
<dbReference type="PANTHER" id="PTHR11106:SF93">
    <property type="entry name" value="ADP-RIBOSE GLYCOHYDROLASE MACROD1"/>
    <property type="match status" value="1"/>
</dbReference>
<reference evidence="2" key="2">
    <citation type="submission" date="2025-08" db="UniProtKB">
        <authorList>
            <consortium name="Ensembl"/>
        </authorList>
    </citation>
    <scope>IDENTIFICATION</scope>
</reference>
<dbReference type="Pfam" id="PF01661">
    <property type="entry name" value="Macro"/>
    <property type="match status" value="1"/>
</dbReference>
<dbReference type="GO" id="GO:0006974">
    <property type="term" value="P:DNA damage response"/>
    <property type="evidence" value="ECO:0007669"/>
    <property type="project" value="TreeGrafter"/>
</dbReference>
<evidence type="ECO:0000313" key="3">
    <source>
        <dbReference type="Proteomes" id="UP000694580"/>
    </source>
</evidence>
<dbReference type="GO" id="GO:0140293">
    <property type="term" value="F:ADP-ribosylglutamate hydrolase activity"/>
    <property type="evidence" value="ECO:0007669"/>
    <property type="project" value="TreeGrafter"/>
</dbReference>
<dbReference type="NCBIfam" id="NF001664">
    <property type="entry name" value="PRK00431.1-6"/>
    <property type="match status" value="1"/>
</dbReference>
<dbReference type="InterPro" id="IPR002589">
    <property type="entry name" value="Macro_dom"/>
</dbReference>
<dbReference type="AlphaFoldDB" id="A0AAY4CHK5"/>
<dbReference type="GeneTree" id="ENSGT00940000161450"/>